<feature type="compositionally biased region" description="Basic and acidic residues" evidence="1">
    <location>
        <begin position="188"/>
        <end position="210"/>
    </location>
</feature>
<feature type="compositionally biased region" description="Low complexity" evidence="1">
    <location>
        <begin position="84"/>
        <end position="93"/>
    </location>
</feature>
<evidence type="ECO:0000313" key="2">
    <source>
        <dbReference type="EMBL" id="KZZ92062.1"/>
    </source>
</evidence>
<accession>A0A167Z294</accession>
<proteinExistence type="predicted"/>
<evidence type="ECO:0000313" key="3">
    <source>
        <dbReference type="Proteomes" id="UP000078544"/>
    </source>
</evidence>
<keyword evidence="3" id="KW-1185">Reference proteome</keyword>
<dbReference type="EMBL" id="AZGY01000016">
    <property type="protein sequence ID" value="KZZ92062.1"/>
    <property type="molecule type" value="Genomic_DNA"/>
</dbReference>
<feature type="compositionally biased region" description="Polar residues" evidence="1">
    <location>
        <begin position="70"/>
        <end position="83"/>
    </location>
</feature>
<dbReference type="AlphaFoldDB" id="A0A167Z294"/>
<gene>
    <name evidence="2" type="ORF">AAL_06272</name>
</gene>
<dbReference type="Proteomes" id="UP000078544">
    <property type="component" value="Unassembled WGS sequence"/>
</dbReference>
<sequence length="426" mass="45362">MNRQSLRSICARAGPEIHRTGCALQNYFREFSTSQWLLESNDSPSDSNPSASSARQRSRAAASEISSLAKQKNPSGTLQNSALPTAAPTTAQPRVLDVRSLPRGRGTRGRGRGGGAFRGGRGQGQIGTAHQSQSPGAQSPPLTSGNRFSRPGVAGRGSFAARGSRGRGGRGRGAGSRGGRAGRGRRFSRSDAPDGGDDKDKRQLDKKNESAELMDVYEAQFDRDMRFGTTSSYQPSLTLDALADFAPAVPSSAMGRRASVLASLSALGPTDPIGMPQDLPASSYAADLERAGLRFFADPKSRDAAEQFLQQKQQQQQQQEAENAADGRDNSSSSSSSNNNLLDNKTEGGAAVTRIQDAEESVRQVILDQAVEGKHEKMTFATGPVGLARAWHLRAETWTKQDVDTFEKKLTSLVDRGAKRSAAAAP</sequence>
<reference evidence="2 3" key="1">
    <citation type="journal article" date="2016" name="Genome Biol. Evol.">
        <title>Divergent and convergent evolution of fungal pathogenicity.</title>
        <authorList>
            <person name="Shang Y."/>
            <person name="Xiao G."/>
            <person name="Zheng P."/>
            <person name="Cen K."/>
            <person name="Zhan S."/>
            <person name="Wang C."/>
        </authorList>
    </citation>
    <scope>NUCLEOTIDE SEQUENCE [LARGE SCALE GENOMIC DNA]</scope>
    <source>
        <strain evidence="2 3">RCEF 2490</strain>
    </source>
</reference>
<comment type="caution">
    <text evidence="2">The sequence shown here is derived from an EMBL/GenBank/DDBJ whole genome shotgun (WGS) entry which is preliminary data.</text>
</comment>
<dbReference type="STRING" id="1081109.A0A167Z294"/>
<feature type="region of interest" description="Disordered" evidence="1">
    <location>
        <begin position="303"/>
        <end position="345"/>
    </location>
</feature>
<feature type="region of interest" description="Disordered" evidence="1">
    <location>
        <begin position="38"/>
        <end position="211"/>
    </location>
</feature>
<dbReference type="OrthoDB" id="5365739at2759"/>
<name>A0A167Z294_9HYPO</name>
<protein>
    <submittedName>
        <fullName evidence="2">Uncharacterized protein</fullName>
    </submittedName>
</protein>
<feature type="compositionally biased region" description="Polar residues" evidence="1">
    <location>
        <begin position="130"/>
        <end position="147"/>
    </location>
</feature>
<evidence type="ECO:0000256" key="1">
    <source>
        <dbReference type="SAM" id="MobiDB-lite"/>
    </source>
</evidence>
<feature type="compositionally biased region" description="Gly residues" evidence="1">
    <location>
        <begin position="112"/>
        <end position="125"/>
    </location>
</feature>
<feature type="compositionally biased region" description="Low complexity" evidence="1">
    <location>
        <begin position="40"/>
        <end position="69"/>
    </location>
</feature>
<organism evidence="2 3">
    <name type="scientific">Moelleriella libera RCEF 2490</name>
    <dbReference type="NCBI Taxonomy" id="1081109"/>
    <lineage>
        <taxon>Eukaryota</taxon>
        <taxon>Fungi</taxon>
        <taxon>Dikarya</taxon>
        <taxon>Ascomycota</taxon>
        <taxon>Pezizomycotina</taxon>
        <taxon>Sordariomycetes</taxon>
        <taxon>Hypocreomycetidae</taxon>
        <taxon>Hypocreales</taxon>
        <taxon>Clavicipitaceae</taxon>
        <taxon>Moelleriella</taxon>
    </lineage>
</organism>
<feature type="compositionally biased region" description="Low complexity" evidence="1">
    <location>
        <begin position="306"/>
        <end position="340"/>
    </location>
</feature>